<dbReference type="Gene3D" id="3.40.50.10110">
    <property type="entry name" value="DNA polymerase III subunit chi"/>
    <property type="match status" value="1"/>
</dbReference>
<dbReference type="InterPro" id="IPR036768">
    <property type="entry name" value="PolIII_chi_sf"/>
</dbReference>
<dbReference type="RefSeq" id="WP_189581995.1">
    <property type="nucleotide sequence ID" value="NZ_BMYV01000001.1"/>
</dbReference>
<dbReference type="GO" id="GO:0032298">
    <property type="term" value="P:positive regulation of DNA-templated DNA replication initiation"/>
    <property type="evidence" value="ECO:0007669"/>
    <property type="project" value="TreeGrafter"/>
</dbReference>
<dbReference type="PANTHER" id="PTHR38767">
    <property type="entry name" value="DNA POLYMERASE III SUBUNIT CHI"/>
    <property type="match status" value="1"/>
</dbReference>
<dbReference type="GO" id="GO:0003677">
    <property type="term" value="F:DNA binding"/>
    <property type="evidence" value="ECO:0007669"/>
    <property type="project" value="InterPro"/>
</dbReference>
<evidence type="ECO:0000313" key="1">
    <source>
        <dbReference type="EMBL" id="GGX61594.1"/>
    </source>
</evidence>
<protein>
    <submittedName>
        <fullName evidence="1">DNA polymerase III subunit chi</fullName>
    </submittedName>
</protein>
<organism evidence="1 2">
    <name type="scientific">Litorimonas cladophorae</name>
    <dbReference type="NCBI Taxonomy" id="1220491"/>
    <lineage>
        <taxon>Bacteria</taxon>
        <taxon>Pseudomonadati</taxon>
        <taxon>Pseudomonadota</taxon>
        <taxon>Alphaproteobacteria</taxon>
        <taxon>Maricaulales</taxon>
        <taxon>Robiginitomaculaceae</taxon>
    </lineage>
</organism>
<reference evidence="1 2" key="1">
    <citation type="journal article" date="2014" name="Int. J. Syst. Evol. Microbiol.">
        <title>Complete genome sequence of Corynebacterium casei LMG S-19264T (=DSM 44701T), isolated from a smear-ripened cheese.</title>
        <authorList>
            <consortium name="US DOE Joint Genome Institute (JGI-PGF)"/>
            <person name="Walter F."/>
            <person name="Albersmeier A."/>
            <person name="Kalinowski J."/>
            <person name="Ruckert C."/>
        </authorList>
    </citation>
    <scope>NUCLEOTIDE SEQUENCE [LARGE SCALE GENOMIC DNA]</scope>
    <source>
        <strain evidence="1 2">KCTC 23968</strain>
    </source>
</reference>
<evidence type="ECO:0000313" key="2">
    <source>
        <dbReference type="Proteomes" id="UP000600865"/>
    </source>
</evidence>
<sequence>MPTDYWFYHLEASTLEGVLPGLLEKTLQKGWRALVKLPAAKLEQMDKLLWTFRDDSFLPHGREDEPQSDLQPILLTATLDSAAGFDAVFLIDGAEMRELADASRAMVMINGRSQDDIARERERWKRLKSEGASLAYYQQDDRGRWTKKA</sequence>
<dbReference type="SUPFAM" id="SSF102400">
    <property type="entry name" value="DNA polymerase III chi subunit"/>
    <property type="match status" value="1"/>
</dbReference>
<dbReference type="PANTHER" id="PTHR38767:SF1">
    <property type="entry name" value="DNA POLYMERASE III SUBUNIT CHI"/>
    <property type="match status" value="1"/>
</dbReference>
<dbReference type="EMBL" id="BMYV01000001">
    <property type="protein sequence ID" value="GGX61594.1"/>
    <property type="molecule type" value="Genomic_DNA"/>
</dbReference>
<dbReference type="Pfam" id="PF04364">
    <property type="entry name" value="DNA_pol3_chi"/>
    <property type="match status" value="1"/>
</dbReference>
<name>A0A918NEP5_9PROT</name>
<gene>
    <name evidence="1" type="ORF">GCM10011309_09430</name>
</gene>
<dbReference type="AlphaFoldDB" id="A0A918NEP5"/>
<accession>A0A918NEP5</accession>
<dbReference type="InterPro" id="IPR007459">
    <property type="entry name" value="DNA_pol3_chi"/>
</dbReference>
<comment type="caution">
    <text evidence="1">The sequence shown here is derived from an EMBL/GenBank/DDBJ whole genome shotgun (WGS) entry which is preliminary data.</text>
</comment>
<proteinExistence type="predicted"/>
<dbReference type="GO" id="GO:0006260">
    <property type="term" value="P:DNA replication"/>
    <property type="evidence" value="ECO:0007669"/>
    <property type="project" value="InterPro"/>
</dbReference>
<dbReference type="GO" id="GO:0003887">
    <property type="term" value="F:DNA-directed DNA polymerase activity"/>
    <property type="evidence" value="ECO:0007669"/>
    <property type="project" value="InterPro"/>
</dbReference>
<dbReference type="NCBIfam" id="NF004347">
    <property type="entry name" value="PRK05728.1-4"/>
    <property type="match status" value="1"/>
</dbReference>
<keyword evidence="2" id="KW-1185">Reference proteome</keyword>
<dbReference type="Proteomes" id="UP000600865">
    <property type="component" value="Unassembled WGS sequence"/>
</dbReference>